<evidence type="ECO:0000313" key="2">
    <source>
        <dbReference type="Proteomes" id="UP001160148"/>
    </source>
</evidence>
<evidence type="ECO:0000313" key="1">
    <source>
        <dbReference type="EMBL" id="CAI6359777.1"/>
    </source>
</evidence>
<keyword evidence="2" id="KW-1185">Reference proteome</keyword>
<dbReference type="EMBL" id="CARXXK010000002">
    <property type="protein sequence ID" value="CAI6359777.1"/>
    <property type="molecule type" value="Genomic_DNA"/>
</dbReference>
<gene>
    <name evidence="1" type="ORF">MEUPH1_LOCUS15155</name>
</gene>
<organism evidence="1 2">
    <name type="scientific">Macrosiphum euphorbiae</name>
    <name type="common">potato aphid</name>
    <dbReference type="NCBI Taxonomy" id="13131"/>
    <lineage>
        <taxon>Eukaryota</taxon>
        <taxon>Metazoa</taxon>
        <taxon>Ecdysozoa</taxon>
        <taxon>Arthropoda</taxon>
        <taxon>Hexapoda</taxon>
        <taxon>Insecta</taxon>
        <taxon>Pterygota</taxon>
        <taxon>Neoptera</taxon>
        <taxon>Paraneoptera</taxon>
        <taxon>Hemiptera</taxon>
        <taxon>Sternorrhyncha</taxon>
        <taxon>Aphidomorpha</taxon>
        <taxon>Aphidoidea</taxon>
        <taxon>Aphididae</taxon>
        <taxon>Macrosiphini</taxon>
        <taxon>Macrosiphum</taxon>
    </lineage>
</organism>
<name>A0AAV0WW65_9HEMI</name>
<sequence length="845" mass="96724">MKLVSVYAPFATTLNQSSPLMKVLNKYKSAGHDNQYELDFAYLKPFTTYVQFYIKKYQSFRFVKTVIFQNEDVRSEDIDPSTHNTCCAYLHFESPYCQAMLITLSVCKNYTIHNGNIELDAPSNRFVIDYPYINVEQFFWYETKLPTLVSALRTRGVSNVVINFKPGVNVLKIWGGLPAKYSLTIESTVDFSLLHTVQAVYEKLNEQPKSLTSLLVSLKQTFTNLCSTEPNTGDRGQALLKFYSSFMPQSANNETELKKIERLSNISKQVQTAMVNCLESKSLNDVNATTELYTELQELLQNKTLGLKQITEFVSKQKIIQKPKAAQSTKKMKTDRSIVIKKSLIKSKITHGKSTPTTISSKVHIKPTTSKLIYANMFEVLCNVFHSDEIDLDEYHFKNDLSNYMITVNYDENTTKPIDALLLFRVELNTHSTSELVPTILKFSYKNNNNCNTNLTLIDNDTQMEVIPANIEMNMYMVRNTTKGYSLIAWISEKVPDLKSFTYKLELFGRPYEILHSCGTQRDYSSQKYNPTVCDNIYTPDFVIKQVKNRFYKPNAENLLARAILNIEKAALYTIYCHLEHLDDVMMEIRVVDINLTAGDPTVFASYRTRGKTAMIPAIFLDPNVNNNSQIVNSKQSQSKDSVTENSTKLVFVIEVILIKNIDNDYIDMINDTNQHDWTISCAYDKKVTGITLETSVVDYNDFRFISSIPHQIPPPTILQKSIIKSNSNVTNQIDSSTPNLNYHALFEFMTASQDIIKERIVDNHPNELLIEKTIGLINKIKEITTLQDTTINLLNTEMDNKTESRHNLVDELNKQVLSFLQLQRNKSNMTVKQSRMAKKKSRVA</sequence>
<proteinExistence type="predicted"/>
<dbReference type="Proteomes" id="UP001160148">
    <property type="component" value="Unassembled WGS sequence"/>
</dbReference>
<dbReference type="AlphaFoldDB" id="A0AAV0WW65"/>
<comment type="caution">
    <text evidence="1">The sequence shown here is derived from an EMBL/GenBank/DDBJ whole genome shotgun (WGS) entry which is preliminary data.</text>
</comment>
<accession>A0AAV0WW65</accession>
<protein>
    <submittedName>
        <fullName evidence="1">Uncharacterized protein</fullName>
    </submittedName>
</protein>
<reference evidence="1 2" key="1">
    <citation type="submission" date="2023-01" db="EMBL/GenBank/DDBJ databases">
        <authorList>
            <person name="Whitehead M."/>
        </authorList>
    </citation>
    <scope>NUCLEOTIDE SEQUENCE [LARGE SCALE GENOMIC DNA]</scope>
</reference>